<dbReference type="OrthoDB" id="9803578at2"/>
<accession>A0A1P8Q179</accession>
<protein>
    <submittedName>
        <fullName evidence="1">Peptidase M13</fullName>
    </submittedName>
</protein>
<dbReference type="GO" id="GO:0016747">
    <property type="term" value="F:acyltransferase activity, transferring groups other than amino-acyl groups"/>
    <property type="evidence" value="ECO:0007669"/>
    <property type="project" value="TreeGrafter"/>
</dbReference>
<reference evidence="2" key="1">
    <citation type="submission" date="2016-12" db="EMBL/GenBank/DDBJ databases">
        <authorList>
            <person name="Jung M.Y."/>
            <person name="Lee S.H."/>
        </authorList>
    </citation>
    <scope>NUCLEOTIDE SEQUENCE [LARGE SCALE GENOMIC DNA]</scope>
    <source>
        <strain evidence="2">WiKim39</strain>
    </source>
</reference>
<dbReference type="AlphaFoldDB" id="A0A1P8Q179"/>
<dbReference type="InterPro" id="IPR029058">
    <property type="entry name" value="AB_hydrolase_fold"/>
</dbReference>
<dbReference type="InterPro" id="IPR000801">
    <property type="entry name" value="Esterase-like"/>
</dbReference>
<dbReference type="SUPFAM" id="SSF53474">
    <property type="entry name" value="alpha/beta-Hydrolases"/>
    <property type="match status" value="1"/>
</dbReference>
<organism evidence="1 2">
    <name type="scientific">Companilactobacillus allii</name>
    <dbReference type="NCBI Taxonomy" id="1847728"/>
    <lineage>
        <taxon>Bacteria</taxon>
        <taxon>Bacillati</taxon>
        <taxon>Bacillota</taxon>
        <taxon>Bacilli</taxon>
        <taxon>Lactobacillales</taxon>
        <taxon>Lactobacillaceae</taxon>
        <taxon>Companilactobacillus</taxon>
    </lineage>
</organism>
<keyword evidence="2" id="KW-1185">Reference proteome</keyword>
<dbReference type="InterPro" id="IPR050583">
    <property type="entry name" value="Mycobacterial_A85_antigen"/>
</dbReference>
<dbReference type="PANTHER" id="PTHR48098:SF1">
    <property type="entry name" value="DIACYLGLYCEROL ACYLTRANSFERASE_MYCOLYLTRANSFERASE AG85A"/>
    <property type="match status" value="1"/>
</dbReference>
<dbReference type="Pfam" id="PF00756">
    <property type="entry name" value="Esterase"/>
    <property type="match status" value="1"/>
</dbReference>
<dbReference type="EMBL" id="CP019323">
    <property type="protein sequence ID" value="APX71633.1"/>
    <property type="molecule type" value="Genomic_DNA"/>
</dbReference>
<dbReference type="PANTHER" id="PTHR48098">
    <property type="entry name" value="ENTEROCHELIN ESTERASE-RELATED"/>
    <property type="match status" value="1"/>
</dbReference>
<sequence length="264" mass="30386">MSIHINNFYSNILKRYVETRVILPEPMDNDGNVLPEFTKGNKKLPTIWLLHGLGGDSSIWLRRTSIEQLATQYQVAVVMPQTERGFYTNMFQGPNYWDFLTKELPDRMQFIFPLSTKKSDNYLIGNSMGGYGALRWALTFPEKFNAVAALSPVTNLAKFKTEQAKTMPDFDLAFNSDELSGSNIDIEYLLNHLEDSSSLNVLITTGSDDILRNMDQASKSQFSNVFKDNFTWRKDPGQHNWTLWNKQLPIVMKWLFNKGEQYAN</sequence>
<name>A0A1P8Q179_9LACO</name>
<dbReference type="Proteomes" id="UP000187499">
    <property type="component" value="Chromosome"/>
</dbReference>
<dbReference type="Gene3D" id="3.40.50.1820">
    <property type="entry name" value="alpha/beta hydrolase"/>
    <property type="match status" value="1"/>
</dbReference>
<evidence type="ECO:0000313" key="1">
    <source>
        <dbReference type="EMBL" id="APX71633.1"/>
    </source>
</evidence>
<proteinExistence type="predicted"/>
<dbReference type="KEGG" id="lalw:BTM29_03255"/>
<evidence type="ECO:0000313" key="2">
    <source>
        <dbReference type="Proteomes" id="UP000187499"/>
    </source>
</evidence>
<gene>
    <name evidence="1" type="ORF">BTM29_03255</name>
</gene>
<dbReference type="RefSeq" id="WP_076614137.1">
    <property type="nucleotide sequence ID" value="NZ_CP019323.1"/>
</dbReference>
<dbReference type="STRING" id="1847728.BTM29_03255"/>